<feature type="compositionally biased region" description="Polar residues" evidence="13">
    <location>
        <begin position="101"/>
        <end position="110"/>
    </location>
</feature>
<feature type="compositionally biased region" description="Polar residues" evidence="13">
    <location>
        <begin position="827"/>
        <end position="837"/>
    </location>
</feature>
<feature type="region of interest" description="Disordered" evidence="13">
    <location>
        <begin position="999"/>
        <end position="1059"/>
    </location>
</feature>
<feature type="domain" description="C2H2-type" evidence="14">
    <location>
        <begin position="514"/>
        <end position="544"/>
    </location>
</feature>
<keyword evidence="7" id="KW-0862">Zinc</keyword>
<feature type="region of interest" description="Disordered" evidence="13">
    <location>
        <begin position="716"/>
        <end position="905"/>
    </location>
</feature>
<name>A0A9Q0N1B0_9DIPT</name>
<dbReference type="Proteomes" id="UP001151699">
    <property type="component" value="Chromosome B"/>
</dbReference>
<dbReference type="EMBL" id="WJQU01000002">
    <property type="protein sequence ID" value="KAJ6641765.1"/>
    <property type="molecule type" value="Genomic_DNA"/>
</dbReference>
<feature type="compositionally biased region" description="Polar residues" evidence="13">
    <location>
        <begin position="1003"/>
        <end position="1029"/>
    </location>
</feature>
<feature type="compositionally biased region" description="Low complexity" evidence="13">
    <location>
        <begin position="747"/>
        <end position="763"/>
    </location>
</feature>
<sequence length="1309" mass="144535">MPEKETYSDQVQVHPFHHPAHTAVASGQYPLQFPSAFVAFHTTLPVEQRTHDQRYLWDPVAPPPSSFHHPTAHGLSNSASFSELQYFASRRAAAVAASMLPPSTSSETTLQPPPTHQHEFHPAYRIPGYMEHLYSLQHATSPSASLHGLGLGSELLGSRTTLTDLHPPSSLASTDFHLSIDGSILSSPRTGLRTSISRKRALSSSPYSDSFDINTMIRFSPNSLALVNASRSSSASGSYGHLSAGTMSPSLGMHNGMPPHLQQLQAHLLRGGLLHPLSHHGSPTSSMFSLPHHSLHTTSGHGLAKPSQHPMDDLHHHNSAKYNGKPSPVEQPSSSLTVATAEADSATQILAKKGRIRREPLQQNRTTGENVVDTTDLKDEPGDFMETNCHWRDCGIEFGTQEELVKHINNDHIHANKKSFVCRWEECSREEKPFKAQYMLVVHIRQHTGEKPHKCTFEGCYKAYSRLENLKTHLRSHTGEKPYTCEYPGCSKAFSNASDRAKHQNRTHSNEKPYVCKAPGCTKRYTDPSSLRKHVKTVHGAEFYANKKHKGTPNDGSEDGGNGGLDSSPRSEDMHSGKTTSLSSPSIKSESDANSPGQPMISSPLGVSQLANGMHEDYDCVPSVSSAAIDDPAWPYEDEDVEVADLPVVLRAMVSWGPNTVGLSNSGVSERNSRNRFRGRLQAKGISALSNIPEVNRRSIGIGELNRRIVDMKMEPGPTILPPAMCPTKSLQNSTDLQTRLQPPQINTNTSARRDSSNSNASSFYCSMKSADMSRRSSQTSQLSTMRPSYASSSFYDPISPGSSRRSSQLSTVTNGGQSLAPPPSSHLITSHLQRLNDSFPLPNKPSTTFGPHNLPNSDRRMSEPVNRSVDCMQISPTPRPRSTTPKSGAQTTTGTATTTELHPNQEVVLDEVEEDEMVENKLVIPDEMLQYLNEVADSDVKCNQTVKVDTPNEQCSLNWRNPPPTYPMSSPGIPSSPASQMPISPMSNQMMPSPVASVPSVTPITNRPYTPSQLCAANNNSSLSQQDPKTQRTNQTMHQQIQQTQQPSSHPNMNSMYTLNPQQLTNYAATYGSRQMENNQQTGQYNSNNNNYMMPNTQQPMSYYQMQVQQNAQQQVGPSQMGRYDQNATNNRPNLVQCMRVQGHCHRNDQSACNCCKLTPSMISMPGNNVEIQCGDISQSQLSPAVCQRQQSQPTNANVPQTFTAPLQAQQHAQPNTDNCVHNDNCVQNDNCMHHSGMRQDTYQRTLEYVQNCQNWTENSETVSSSTHPSSNLVINDMTTSLSSLWEENRVFHMNSLYEENRIFQLIQ</sequence>
<feature type="region of interest" description="Disordered" evidence="13">
    <location>
        <begin position="275"/>
        <end position="379"/>
    </location>
</feature>
<dbReference type="GO" id="GO:0000978">
    <property type="term" value="F:RNA polymerase II cis-regulatory region sequence-specific DNA binding"/>
    <property type="evidence" value="ECO:0007669"/>
    <property type="project" value="TreeGrafter"/>
</dbReference>
<dbReference type="InterPro" id="IPR036236">
    <property type="entry name" value="Znf_C2H2_sf"/>
</dbReference>
<proteinExistence type="inferred from homology"/>
<evidence type="ECO:0000313" key="15">
    <source>
        <dbReference type="EMBL" id="KAJ6641765.1"/>
    </source>
</evidence>
<evidence type="ECO:0000256" key="3">
    <source>
        <dbReference type="ARBA" id="ARBA00022716"/>
    </source>
</evidence>
<keyword evidence="5" id="KW-0677">Repeat</keyword>
<dbReference type="InterPro" id="IPR043359">
    <property type="entry name" value="GLI-like"/>
</dbReference>
<dbReference type="GO" id="GO:0000122">
    <property type="term" value="P:negative regulation of transcription by RNA polymerase II"/>
    <property type="evidence" value="ECO:0007669"/>
    <property type="project" value="UniProtKB-ARBA"/>
</dbReference>
<feature type="domain" description="C2H2-type" evidence="14">
    <location>
        <begin position="453"/>
        <end position="482"/>
    </location>
</feature>
<feature type="compositionally biased region" description="Polar residues" evidence="13">
    <location>
        <begin position="361"/>
        <end position="373"/>
    </location>
</feature>
<dbReference type="SUPFAM" id="SSF57667">
    <property type="entry name" value="beta-beta-alpha zinc fingers"/>
    <property type="match status" value="4"/>
</dbReference>
<dbReference type="GO" id="GO:0005634">
    <property type="term" value="C:nucleus"/>
    <property type="evidence" value="ECO:0007669"/>
    <property type="project" value="UniProtKB-SubCell"/>
</dbReference>
<feature type="domain" description="C2H2-type" evidence="14">
    <location>
        <begin position="483"/>
        <end position="513"/>
    </location>
</feature>
<dbReference type="PANTHER" id="PTHR45718">
    <property type="entry name" value="TRANSCRIPTIONAL ACTIVATOR CUBITUS INTERRUPTUS"/>
    <property type="match status" value="1"/>
</dbReference>
<dbReference type="FunFam" id="3.30.160.60:FF:000048">
    <property type="entry name" value="GLI family zinc finger 3"/>
    <property type="match status" value="1"/>
</dbReference>
<dbReference type="GO" id="GO:0007367">
    <property type="term" value="P:segment polarity determination"/>
    <property type="evidence" value="ECO:0007669"/>
    <property type="project" value="UniProtKB-KW"/>
</dbReference>
<evidence type="ECO:0000256" key="4">
    <source>
        <dbReference type="ARBA" id="ARBA00022723"/>
    </source>
</evidence>
<dbReference type="Pfam" id="PF00096">
    <property type="entry name" value="zf-C2H2"/>
    <property type="match status" value="2"/>
</dbReference>
<dbReference type="InterPro" id="IPR056436">
    <property type="entry name" value="Znf-C2H2_ZIC1-5/GLI1-3-like"/>
</dbReference>
<feature type="compositionally biased region" description="Polar residues" evidence="13">
    <location>
        <begin position="729"/>
        <end position="746"/>
    </location>
</feature>
<feature type="non-terminal residue" evidence="15">
    <location>
        <position position="1"/>
    </location>
</feature>
<feature type="compositionally biased region" description="Low complexity" evidence="13">
    <location>
        <begin position="1032"/>
        <end position="1047"/>
    </location>
</feature>
<evidence type="ECO:0000256" key="1">
    <source>
        <dbReference type="ARBA" id="ARBA00004123"/>
    </source>
</evidence>
<evidence type="ECO:0000256" key="7">
    <source>
        <dbReference type="ARBA" id="ARBA00022833"/>
    </source>
</evidence>
<keyword evidence="10" id="KW-0804">Transcription</keyword>
<feature type="region of interest" description="Disordered" evidence="13">
    <location>
        <begin position="542"/>
        <end position="606"/>
    </location>
</feature>
<reference evidence="15" key="1">
    <citation type="submission" date="2022-07" db="EMBL/GenBank/DDBJ databases">
        <authorList>
            <person name="Trinca V."/>
            <person name="Uliana J.V.C."/>
            <person name="Torres T.T."/>
            <person name="Ward R.J."/>
            <person name="Monesi N."/>
        </authorList>
    </citation>
    <scope>NUCLEOTIDE SEQUENCE</scope>
    <source>
        <strain evidence="15">HSMRA1968</strain>
        <tissue evidence="15">Whole embryos</tissue>
    </source>
</reference>
<evidence type="ECO:0000313" key="16">
    <source>
        <dbReference type="Proteomes" id="UP001151699"/>
    </source>
</evidence>
<evidence type="ECO:0000256" key="10">
    <source>
        <dbReference type="ARBA" id="ARBA00023163"/>
    </source>
</evidence>
<evidence type="ECO:0000256" key="6">
    <source>
        <dbReference type="ARBA" id="ARBA00022771"/>
    </source>
</evidence>
<gene>
    <name evidence="15" type="primary">ci</name>
    <name evidence="15" type="ORF">Bhyg_06708</name>
</gene>
<feature type="compositionally biased region" description="Low complexity" evidence="13">
    <location>
        <begin position="776"/>
        <end position="786"/>
    </location>
</feature>
<organism evidence="15 16">
    <name type="scientific">Pseudolycoriella hygida</name>
    <dbReference type="NCBI Taxonomy" id="35572"/>
    <lineage>
        <taxon>Eukaryota</taxon>
        <taxon>Metazoa</taxon>
        <taxon>Ecdysozoa</taxon>
        <taxon>Arthropoda</taxon>
        <taxon>Hexapoda</taxon>
        <taxon>Insecta</taxon>
        <taxon>Pterygota</taxon>
        <taxon>Neoptera</taxon>
        <taxon>Endopterygota</taxon>
        <taxon>Diptera</taxon>
        <taxon>Nematocera</taxon>
        <taxon>Sciaroidea</taxon>
        <taxon>Sciaridae</taxon>
        <taxon>Pseudolycoriella</taxon>
    </lineage>
</organism>
<evidence type="ECO:0000256" key="8">
    <source>
        <dbReference type="ARBA" id="ARBA00023015"/>
    </source>
</evidence>
<dbReference type="SMART" id="SM00355">
    <property type="entry name" value="ZnF_C2H2"/>
    <property type="match status" value="5"/>
</dbReference>
<dbReference type="GO" id="GO:0000981">
    <property type="term" value="F:DNA-binding transcription factor activity, RNA polymerase II-specific"/>
    <property type="evidence" value="ECO:0007669"/>
    <property type="project" value="TreeGrafter"/>
</dbReference>
<dbReference type="FunFam" id="3.30.160.60:FF:000036">
    <property type="entry name" value="GLI family zinc finger 3"/>
    <property type="match status" value="1"/>
</dbReference>
<dbReference type="FunFam" id="3.30.160.60:FF:000068">
    <property type="entry name" value="GLI family zinc finger 3"/>
    <property type="match status" value="1"/>
</dbReference>
<evidence type="ECO:0000256" key="12">
    <source>
        <dbReference type="PROSITE-ProRule" id="PRU00042"/>
    </source>
</evidence>
<keyword evidence="4" id="KW-0479">Metal-binding</keyword>
<dbReference type="GO" id="GO:0008270">
    <property type="term" value="F:zinc ion binding"/>
    <property type="evidence" value="ECO:0007669"/>
    <property type="project" value="UniProtKB-KW"/>
</dbReference>
<feature type="compositionally biased region" description="Low complexity" evidence="13">
    <location>
        <begin position="881"/>
        <end position="900"/>
    </location>
</feature>
<protein>
    <submittedName>
        <fullName evidence="15">Transcriptional activator cubitus interruptus</fullName>
    </submittedName>
</protein>
<keyword evidence="3" id="KW-0217">Developmental protein</keyword>
<keyword evidence="11" id="KW-0539">Nucleus</keyword>
<feature type="compositionally biased region" description="Polar residues" evidence="13">
    <location>
        <begin position="577"/>
        <end position="606"/>
    </location>
</feature>
<feature type="domain" description="C2H2-type" evidence="14">
    <location>
        <begin position="387"/>
        <end position="419"/>
    </location>
</feature>
<dbReference type="GO" id="GO:0140297">
    <property type="term" value="F:DNA-binding transcription factor binding"/>
    <property type="evidence" value="ECO:0007669"/>
    <property type="project" value="UniProtKB-ARBA"/>
</dbReference>
<evidence type="ECO:0000256" key="5">
    <source>
        <dbReference type="ARBA" id="ARBA00022737"/>
    </source>
</evidence>
<feature type="compositionally biased region" description="Polar residues" evidence="13">
    <location>
        <begin position="1048"/>
        <end position="1059"/>
    </location>
</feature>
<dbReference type="OrthoDB" id="3214149at2759"/>
<feature type="domain" description="C2H2-type" evidence="14">
    <location>
        <begin position="425"/>
        <end position="452"/>
    </location>
</feature>
<evidence type="ECO:0000256" key="9">
    <source>
        <dbReference type="ARBA" id="ARBA00023125"/>
    </source>
</evidence>
<dbReference type="Pfam" id="PF23561">
    <property type="entry name" value="zf-C2H2_15"/>
    <property type="match status" value="1"/>
</dbReference>
<dbReference type="InterPro" id="IPR013087">
    <property type="entry name" value="Znf_C2H2_type"/>
</dbReference>
<feature type="compositionally biased region" description="Polar residues" evidence="13">
    <location>
        <begin position="809"/>
        <end position="818"/>
    </location>
</feature>
<dbReference type="FunFam" id="3.30.160.60:FF:000019">
    <property type="entry name" value="GLI family zinc finger 3"/>
    <property type="match status" value="1"/>
</dbReference>
<keyword evidence="8" id="KW-0805">Transcription regulation</keyword>
<keyword evidence="6 12" id="KW-0863">Zinc-finger</keyword>
<dbReference type="Gene3D" id="3.30.160.60">
    <property type="entry name" value="Classic Zinc Finger"/>
    <property type="match status" value="5"/>
</dbReference>
<evidence type="ECO:0000259" key="14">
    <source>
        <dbReference type="PROSITE" id="PS50157"/>
    </source>
</evidence>
<evidence type="ECO:0000256" key="13">
    <source>
        <dbReference type="SAM" id="MobiDB-lite"/>
    </source>
</evidence>
<evidence type="ECO:0000256" key="11">
    <source>
        <dbReference type="ARBA" id="ARBA00023242"/>
    </source>
</evidence>
<feature type="region of interest" description="Disordered" evidence="13">
    <location>
        <begin position="98"/>
        <end position="121"/>
    </location>
</feature>
<keyword evidence="16" id="KW-1185">Reference proteome</keyword>
<keyword evidence="3" id="KW-0709">Segmentation polarity protein</keyword>
<comment type="similarity">
    <text evidence="2">Belongs to the GLI C2H2-type zinc-finger protein family.</text>
</comment>
<dbReference type="PROSITE" id="PS50157">
    <property type="entry name" value="ZINC_FINGER_C2H2_2"/>
    <property type="match status" value="5"/>
</dbReference>
<dbReference type="FunFam" id="3.30.160.60:FF:000031">
    <property type="entry name" value="GLI family zinc finger 3"/>
    <property type="match status" value="1"/>
</dbReference>
<dbReference type="PROSITE" id="PS00028">
    <property type="entry name" value="ZINC_FINGER_C2H2_1"/>
    <property type="match status" value="4"/>
</dbReference>
<feature type="compositionally biased region" description="Polar residues" evidence="13">
    <location>
        <begin position="845"/>
        <end position="857"/>
    </location>
</feature>
<evidence type="ECO:0000256" key="2">
    <source>
        <dbReference type="ARBA" id="ARBA00010831"/>
    </source>
</evidence>
<comment type="caution">
    <text evidence="15">The sequence shown here is derived from an EMBL/GenBank/DDBJ whole genome shotgun (WGS) entry which is preliminary data.</text>
</comment>
<dbReference type="PANTHER" id="PTHR45718:SF4">
    <property type="entry name" value="TRANSCRIPTIONAL ACTIVATOR CUBITUS INTERRUPTUS"/>
    <property type="match status" value="1"/>
</dbReference>
<comment type="subcellular location">
    <subcellularLocation>
        <location evidence="1">Nucleus</location>
    </subcellularLocation>
</comment>
<keyword evidence="9" id="KW-0238">DNA-binding</keyword>
<accession>A0A9Q0N1B0</accession>